<keyword evidence="3" id="KW-1185">Reference proteome</keyword>
<feature type="region of interest" description="Disordered" evidence="1">
    <location>
        <begin position="306"/>
        <end position="330"/>
    </location>
</feature>
<name>A0A0W1A2J7_9GAMM</name>
<evidence type="ECO:0000313" key="2">
    <source>
        <dbReference type="EMBL" id="KTD75567.1"/>
    </source>
</evidence>
<accession>A0A0W1A2J7</accession>
<dbReference type="Proteomes" id="UP000054729">
    <property type="component" value="Unassembled WGS sequence"/>
</dbReference>
<dbReference type="EMBL" id="LNZB01000056">
    <property type="protein sequence ID" value="KTD75567.1"/>
    <property type="molecule type" value="Genomic_DNA"/>
</dbReference>
<dbReference type="OrthoDB" id="5633541at2"/>
<gene>
    <name evidence="2" type="ORF">Lwal_2505</name>
</gene>
<dbReference type="PATRIC" id="fig|66969.6.peg.2713"/>
<dbReference type="RefSeq" id="WP_058481135.1">
    <property type="nucleotide sequence ID" value="NZ_CAAAIQ010000002.1"/>
</dbReference>
<sequence length="617" mass="69854">MPFEIELATKHETDKWSLEQTKEALELQDLLDKDDRKGYGERLIELSKESNGAHEFTRIDGKIYEFLNKNEKIEVFIKFQVKKSVITWSFLAPKDVTFQSFRDRVFNTAAMAHSCVDNSCETYYRGTDHLHIREMHSCEEEARYNHNHYRTADGGPVTPIEVYQHLVAFCAQQEGRQFITSIEERDDIILKYALYWAEFNADINYVALFLMDKEQGFKQINQRLLDIARIGTLTPDQADEKLDKFFSSTHGRNILHLASKKGLPLDKLSDVKNYLKSTYRQIYLKVSSPIQKAIASDPSLESVKSDVTIVGGSKSPSRQSPRDEYLSSSDQQLDDIDKLEFQTFASDVIKHCRNIDKKLLQDLELEDFRKGLLLYYALRTAQINSKFELTLGEQRFHSDLTTDAKIKQMLKELPSLQVGSTESSIGGVLLSKLINWVKKSTPELDKWVAWVKVNGSQSFGSRISGVRLVDGTVNLSVLPPKPTSNTNGGFIDIDFGEAALKTVFLPKSTTVQLPSKTSERHESLKVELGHELKSLVDQQLTVNKLERSVFQAKVQVIEAALSVLAGKSSKKDLEAAMTKNKGWNSVSSTGFKSRLEVKIQEVIDLYTPEASLGTKLS</sequence>
<comment type="caution">
    <text evidence="2">The sequence shown here is derived from an EMBL/GenBank/DDBJ whole genome shotgun (WGS) entry which is preliminary data.</text>
</comment>
<evidence type="ECO:0000256" key="1">
    <source>
        <dbReference type="SAM" id="MobiDB-lite"/>
    </source>
</evidence>
<reference evidence="2 3" key="1">
    <citation type="submission" date="2015-11" db="EMBL/GenBank/DDBJ databases">
        <title>Genomic analysis of 38 Legionella species identifies large and diverse effector repertoires.</title>
        <authorList>
            <person name="Burstein D."/>
            <person name="Amaro F."/>
            <person name="Zusman T."/>
            <person name="Lifshitz Z."/>
            <person name="Cohen O."/>
            <person name="Gilbert J.A."/>
            <person name="Pupko T."/>
            <person name="Shuman H.A."/>
            <person name="Segal G."/>
        </authorList>
    </citation>
    <scope>NUCLEOTIDE SEQUENCE [LARGE SCALE GENOMIC DNA]</scope>
    <source>
        <strain evidence="2 3">ATCC 51914</strain>
    </source>
</reference>
<dbReference type="AlphaFoldDB" id="A0A0W1A2J7"/>
<evidence type="ECO:0000313" key="3">
    <source>
        <dbReference type="Proteomes" id="UP000054729"/>
    </source>
</evidence>
<proteinExistence type="predicted"/>
<organism evidence="2 3">
    <name type="scientific">Legionella waltersii</name>
    <dbReference type="NCBI Taxonomy" id="66969"/>
    <lineage>
        <taxon>Bacteria</taxon>
        <taxon>Pseudomonadati</taxon>
        <taxon>Pseudomonadota</taxon>
        <taxon>Gammaproteobacteria</taxon>
        <taxon>Legionellales</taxon>
        <taxon>Legionellaceae</taxon>
        <taxon>Legionella</taxon>
    </lineage>
</organism>
<protein>
    <submittedName>
        <fullName evidence="2">Uncharacterized protein</fullName>
    </submittedName>
</protein>